<sequence>MFAVIIAGRLVQTDLNAIDETKFMFTLMDLDNVNHIVVFMTGQQAFPEGVGGAVYMNWPSKNGESGWQLIGHITNQKPSSIFKISGFQKGASNENIFSDMSSFPSPEQPHHAQLGISLEPLTQLAQQVPATSGSSVEEGHTFNDFANKMILSFYNFASSFSTSKQEIAEAVVTGVNARSTVTEQNFIPVSVLENWLKQFQNKLSRDVNFWKK</sequence>
<reference evidence="5" key="4">
    <citation type="submission" date="2025-09" db="UniProtKB">
        <authorList>
            <consortium name="Ensembl"/>
        </authorList>
    </citation>
    <scope>IDENTIFICATION</scope>
</reference>
<dbReference type="Proteomes" id="UP000008144">
    <property type="component" value="Chromosome 12"/>
</dbReference>
<dbReference type="GO" id="GO:0030544">
    <property type="term" value="F:Hsp70 protein binding"/>
    <property type="evidence" value="ECO:0000318"/>
    <property type="project" value="GO_Central"/>
</dbReference>
<dbReference type="OrthoDB" id="10248398at2759"/>
<dbReference type="OMA" id="WWAKFER"/>
<dbReference type="GeneID" id="100178100"/>
<dbReference type="PANTHER" id="PTHR12925:SF0">
    <property type="entry name" value="PROTEIN HIKESHI"/>
    <property type="match status" value="1"/>
</dbReference>
<dbReference type="GO" id="GO:0005634">
    <property type="term" value="C:nucleus"/>
    <property type="evidence" value="ECO:0000318"/>
    <property type="project" value="GO_Central"/>
</dbReference>
<dbReference type="InterPro" id="IPR008493">
    <property type="entry name" value="Hikeshi-like_N"/>
</dbReference>
<dbReference type="Pfam" id="PF21057">
    <property type="entry name" value="Hikeshi-like_C"/>
    <property type="match status" value="1"/>
</dbReference>
<evidence type="ECO:0000259" key="4">
    <source>
        <dbReference type="Pfam" id="PF21057"/>
    </source>
</evidence>
<comment type="similarity">
    <text evidence="1">Belongs to the OPI10 family.</text>
</comment>
<feature type="domain" description="Hikeshi-like C-terminal" evidence="4">
    <location>
        <begin position="142"/>
        <end position="212"/>
    </location>
</feature>
<name>A0A1W3JT05_CIOIN</name>
<dbReference type="InterPro" id="IPR031318">
    <property type="entry name" value="OPI10"/>
</dbReference>
<dbReference type="InterPro" id="IPR048364">
    <property type="entry name" value="Hikeshi-like_C"/>
</dbReference>
<dbReference type="eggNOG" id="KOG4067">
    <property type="taxonomic scope" value="Eukaryota"/>
</dbReference>
<dbReference type="GeneTree" id="ENSGT00390000004056"/>
<dbReference type="GO" id="GO:0005829">
    <property type="term" value="C:cytosol"/>
    <property type="evidence" value="ECO:0000318"/>
    <property type="project" value="GO_Central"/>
</dbReference>
<reference evidence="5" key="2">
    <citation type="journal article" date="2008" name="Genome Biol.">
        <title>Improved genome assembly and evidence-based global gene model set for the chordate Ciona intestinalis: new insight into intron and operon populations.</title>
        <authorList>
            <person name="Satou Y."/>
            <person name="Mineta K."/>
            <person name="Ogasawara M."/>
            <person name="Sasakura Y."/>
            <person name="Shoguchi E."/>
            <person name="Ueno K."/>
            <person name="Yamada L."/>
            <person name="Matsumoto J."/>
            <person name="Wasserscheid J."/>
            <person name="Dewar K."/>
            <person name="Wiley G.B."/>
            <person name="Macmil S.L."/>
            <person name="Roe B.A."/>
            <person name="Zeller R.W."/>
            <person name="Hastings K.E."/>
            <person name="Lemaire P."/>
            <person name="Lindquist E."/>
            <person name="Endo T."/>
            <person name="Hotta K."/>
            <person name="Inaba K."/>
        </authorList>
    </citation>
    <scope>NUCLEOTIDE SEQUENCE [LARGE SCALE GENOMIC DNA]</scope>
    <source>
        <strain evidence="5">wild type</strain>
    </source>
</reference>
<organism evidence="5 6">
    <name type="scientific">Ciona intestinalis</name>
    <name type="common">Transparent sea squirt</name>
    <name type="synonym">Ascidia intestinalis</name>
    <dbReference type="NCBI Taxonomy" id="7719"/>
    <lineage>
        <taxon>Eukaryota</taxon>
        <taxon>Metazoa</taxon>
        <taxon>Chordata</taxon>
        <taxon>Tunicata</taxon>
        <taxon>Ascidiacea</taxon>
        <taxon>Phlebobranchia</taxon>
        <taxon>Cionidae</taxon>
        <taxon>Ciona</taxon>
    </lineage>
</organism>
<dbReference type="FunCoup" id="A0A1W3JT05">
    <property type="interactions" value="268"/>
</dbReference>
<dbReference type="AlphaFoldDB" id="A0A1W3JT05"/>
<dbReference type="Ensembl" id="ENSCINT00000009800.3">
    <property type="protein sequence ID" value="ENSCINP00000009800.3"/>
    <property type="gene ID" value="ENSCING00000004728.3"/>
</dbReference>
<dbReference type="RefSeq" id="XP_026692875.1">
    <property type="nucleotide sequence ID" value="XM_026837074.1"/>
</dbReference>
<dbReference type="KEGG" id="cin:100178100"/>
<dbReference type="EMBL" id="EAAA01001060">
    <property type="status" value="NOT_ANNOTATED_CDS"/>
    <property type="molecule type" value="Genomic_DNA"/>
</dbReference>
<accession>F6PWX0</accession>
<keyword evidence="6" id="KW-1185">Reference proteome</keyword>
<proteinExistence type="inferred from homology"/>
<evidence type="ECO:0000313" key="6">
    <source>
        <dbReference type="Proteomes" id="UP000008144"/>
    </source>
</evidence>
<reference evidence="5" key="3">
    <citation type="submission" date="2025-08" db="UniProtKB">
        <authorList>
            <consortium name="Ensembl"/>
        </authorList>
    </citation>
    <scope>IDENTIFICATION</scope>
</reference>
<evidence type="ECO:0000256" key="1">
    <source>
        <dbReference type="ARBA" id="ARBA00006623"/>
    </source>
</evidence>
<dbReference type="Pfam" id="PF05603">
    <property type="entry name" value="Hikeshi-like_N"/>
    <property type="match status" value="1"/>
</dbReference>
<dbReference type="InParanoid" id="A0A1W3JT05"/>
<evidence type="ECO:0000313" key="5">
    <source>
        <dbReference type="Ensembl" id="ENSCINP00000009800.3"/>
    </source>
</evidence>
<evidence type="ECO:0000259" key="3">
    <source>
        <dbReference type="Pfam" id="PF05603"/>
    </source>
</evidence>
<dbReference type="STRING" id="7719.ENSCINP00000009800"/>
<reference evidence="6" key="1">
    <citation type="journal article" date="2002" name="Science">
        <title>The draft genome of Ciona intestinalis: insights into chordate and vertebrate origins.</title>
        <authorList>
            <person name="Dehal P."/>
            <person name="Satou Y."/>
            <person name="Campbell R.K."/>
            <person name="Chapman J."/>
            <person name="Degnan B."/>
            <person name="De Tomaso A."/>
            <person name="Davidson B."/>
            <person name="Di Gregorio A."/>
            <person name="Gelpke M."/>
            <person name="Goodstein D.M."/>
            <person name="Harafuji N."/>
            <person name="Hastings K.E."/>
            <person name="Ho I."/>
            <person name="Hotta K."/>
            <person name="Huang W."/>
            <person name="Kawashima T."/>
            <person name="Lemaire P."/>
            <person name="Martinez D."/>
            <person name="Meinertzhagen I.A."/>
            <person name="Necula S."/>
            <person name="Nonaka M."/>
            <person name="Putnam N."/>
            <person name="Rash S."/>
            <person name="Saiga H."/>
            <person name="Satake M."/>
            <person name="Terry A."/>
            <person name="Yamada L."/>
            <person name="Wang H.G."/>
            <person name="Awazu S."/>
            <person name="Azumi K."/>
            <person name="Boore J."/>
            <person name="Branno M."/>
            <person name="Chin-Bow S."/>
            <person name="DeSantis R."/>
            <person name="Doyle S."/>
            <person name="Francino P."/>
            <person name="Keys D.N."/>
            <person name="Haga S."/>
            <person name="Hayashi H."/>
            <person name="Hino K."/>
            <person name="Imai K.S."/>
            <person name="Inaba K."/>
            <person name="Kano S."/>
            <person name="Kobayashi K."/>
            <person name="Kobayashi M."/>
            <person name="Lee B.I."/>
            <person name="Makabe K.W."/>
            <person name="Manohar C."/>
            <person name="Matassi G."/>
            <person name="Medina M."/>
            <person name="Mochizuki Y."/>
            <person name="Mount S."/>
            <person name="Morishita T."/>
            <person name="Miura S."/>
            <person name="Nakayama A."/>
            <person name="Nishizaka S."/>
            <person name="Nomoto H."/>
            <person name="Ohta F."/>
            <person name="Oishi K."/>
            <person name="Rigoutsos I."/>
            <person name="Sano M."/>
            <person name="Sasaki A."/>
            <person name="Sasakura Y."/>
            <person name="Shoguchi E."/>
            <person name="Shin-i T."/>
            <person name="Spagnuolo A."/>
            <person name="Stainier D."/>
            <person name="Suzuki M.M."/>
            <person name="Tassy O."/>
            <person name="Takatori N."/>
            <person name="Tokuoka M."/>
            <person name="Yagi K."/>
            <person name="Yoshizaki F."/>
            <person name="Wada S."/>
            <person name="Zhang C."/>
            <person name="Hyatt P.D."/>
            <person name="Larimer F."/>
            <person name="Detter C."/>
            <person name="Doggett N."/>
            <person name="Glavina T."/>
            <person name="Hawkins T."/>
            <person name="Richardson P."/>
            <person name="Lucas S."/>
            <person name="Kohara Y."/>
            <person name="Levine M."/>
            <person name="Satoh N."/>
            <person name="Rokhsar D.S."/>
        </authorList>
    </citation>
    <scope>NUCLEOTIDE SEQUENCE [LARGE SCALE GENOMIC DNA]</scope>
</reference>
<dbReference type="PANTHER" id="PTHR12925">
    <property type="entry name" value="HIKESHI FAMILY MEMBER"/>
    <property type="match status" value="1"/>
</dbReference>
<feature type="domain" description="Hikeshi-like N-terminal" evidence="3">
    <location>
        <begin position="5"/>
        <end position="132"/>
    </location>
</feature>
<dbReference type="GO" id="GO:0061608">
    <property type="term" value="F:nuclear import signal receptor activity"/>
    <property type="evidence" value="ECO:0000318"/>
    <property type="project" value="GO_Central"/>
</dbReference>
<evidence type="ECO:0000256" key="2">
    <source>
        <dbReference type="ARBA" id="ARBA00014362"/>
    </source>
</evidence>
<gene>
    <name evidence="5" type="primary">LOC100178100</name>
</gene>
<dbReference type="GO" id="GO:0006606">
    <property type="term" value="P:protein import into nucleus"/>
    <property type="evidence" value="ECO:0000318"/>
    <property type="project" value="GO_Central"/>
</dbReference>
<protein>
    <recommendedName>
        <fullName evidence="2">Protein Hikeshi</fullName>
    </recommendedName>
</protein>
<accession>A0A1W3JT05</accession>